<accession>A0ABQ7K5Z8</accession>
<dbReference type="Pfam" id="PF19290">
    <property type="entry name" value="PmbA_TldD_2nd"/>
    <property type="match status" value="1"/>
</dbReference>
<organism evidence="4 5">
    <name type="scientific">Linnemannia gamsii</name>
    <dbReference type="NCBI Taxonomy" id="64522"/>
    <lineage>
        <taxon>Eukaryota</taxon>
        <taxon>Fungi</taxon>
        <taxon>Fungi incertae sedis</taxon>
        <taxon>Mucoromycota</taxon>
        <taxon>Mortierellomycotina</taxon>
        <taxon>Mortierellomycetes</taxon>
        <taxon>Mortierellales</taxon>
        <taxon>Mortierellaceae</taxon>
        <taxon>Linnemannia</taxon>
    </lineage>
</organism>
<dbReference type="InterPro" id="IPR002510">
    <property type="entry name" value="Metalloprtase-TldD/E_N"/>
</dbReference>
<dbReference type="InterPro" id="IPR045569">
    <property type="entry name" value="Metalloprtase-TldD/E_C"/>
</dbReference>
<dbReference type="NCBIfam" id="NF008268">
    <property type="entry name" value="PRK11040.1"/>
    <property type="match status" value="1"/>
</dbReference>
<dbReference type="PANTHER" id="PTHR43421">
    <property type="entry name" value="METALLOPROTEASE PMBA"/>
    <property type="match status" value="1"/>
</dbReference>
<gene>
    <name evidence="4" type="ORF">BGZ96_005220</name>
</gene>
<evidence type="ECO:0000313" key="5">
    <source>
        <dbReference type="Proteomes" id="UP001194696"/>
    </source>
</evidence>
<name>A0ABQ7K5Z8_9FUNG</name>
<dbReference type="InterPro" id="IPR035068">
    <property type="entry name" value="TldD/PmbA_N"/>
</dbReference>
<dbReference type="Pfam" id="PF19289">
    <property type="entry name" value="PmbA_TldD_3rd"/>
    <property type="match status" value="1"/>
</dbReference>
<dbReference type="InterPro" id="IPR036059">
    <property type="entry name" value="TldD/PmbA_sf"/>
</dbReference>
<evidence type="ECO:0000259" key="1">
    <source>
        <dbReference type="Pfam" id="PF01523"/>
    </source>
</evidence>
<dbReference type="EMBL" id="JAAAIM010000243">
    <property type="protein sequence ID" value="KAG0291422.1"/>
    <property type="molecule type" value="Genomic_DNA"/>
</dbReference>
<dbReference type="SUPFAM" id="SSF111283">
    <property type="entry name" value="Putative modulator of DNA gyrase, PmbA/TldD"/>
    <property type="match status" value="1"/>
</dbReference>
<dbReference type="Pfam" id="PF01523">
    <property type="entry name" value="PmbA_TldD_1st"/>
    <property type="match status" value="1"/>
</dbReference>
<feature type="domain" description="Metalloprotease TldD/E N-terminal" evidence="1">
    <location>
        <begin position="35"/>
        <end position="98"/>
    </location>
</feature>
<comment type="caution">
    <text evidence="4">The sequence shown here is derived from an EMBL/GenBank/DDBJ whole genome shotgun (WGS) entry which is preliminary data.</text>
</comment>
<evidence type="ECO:0000259" key="3">
    <source>
        <dbReference type="Pfam" id="PF19290"/>
    </source>
</evidence>
<feature type="domain" description="Metalloprotease TldD/E C-terminal" evidence="2">
    <location>
        <begin position="239"/>
        <end position="451"/>
    </location>
</feature>
<evidence type="ECO:0008006" key="6">
    <source>
        <dbReference type="Google" id="ProtNLM"/>
    </source>
</evidence>
<dbReference type="Proteomes" id="UP001194696">
    <property type="component" value="Unassembled WGS sequence"/>
</dbReference>
<dbReference type="Gene3D" id="3.30.2290.10">
    <property type="entry name" value="PmbA/TldD superfamily"/>
    <property type="match status" value="1"/>
</dbReference>
<evidence type="ECO:0000259" key="2">
    <source>
        <dbReference type="Pfam" id="PF19289"/>
    </source>
</evidence>
<reference evidence="4 5" key="1">
    <citation type="journal article" date="2020" name="Fungal Divers.">
        <title>Resolving the Mortierellaceae phylogeny through synthesis of multi-gene phylogenetics and phylogenomics.</title>
        <authorList>
            <person name="Vandepol N."/>
            <person name="Liber J."/>
            <person name="Desiro A."/>
            <person name="Na H."/>
            <person name="Kennedy M."/>
            <person name="Barry K."/>
            <person name="Grigoriev I.V."/>
            <person name="Miller A.N."/>
            <person name="O'Donnell K."/>
            <person name="Stajich J.E."/>
            <person name="Bonito G."/>
        </authorList>
    </citation>
    <scope>NUCLEOTIDE SEQUENCE [LARGE SCALE GENOMIC DNA]</scope>
    <source>
        <strain evidence="4 5">AD045</strain>
    </source>
</reference>
<dbReference type="InterPro" id="IPR045570">
    <property type="entry name" value="Metalloprtase-TldD/E_cen_dom"/>
</dbReference>
<dbReference type="PANTHER" id="PTHR43421:SF1">
    <property type="entry name" value="METALLOPROTEASE PMBA"/>
    <property type="match status" value="1"/>
</dbReference>
<protein>
    <recommendedName>
        <fullName evidence="6">Metalloprotease PmbA</fullName>
    </recommendedName>
</protein>
<sequence>MVANTHFFPRTQEQLKEIAADILRYAKQLGASDAVASVSEGDGLSVTVRCGEVETIEHNRDKGVNVSVFIGKKSGQASTSDFMPQALRDTVAAAYNIARFTAEDECAGLAEQELLEHSPLALDLFHPWQLGADEAAAIARRAEQAAFATDARISNSEGASVSAQHEHSVLATSQGFLAGYPTSRHYISCAPIAGRAQHMQRDSWYTSKRSASDLAAPEEVGQYAAQRALARLRARSLSTRQCPVLFDAPLAAGLIGAFVQAVSGGALYRKMTFLVDSLGRQIFAPHIRLLEDPHLLRAIGSSSFDADGVRTHRREIVQNGIVQGYFLSTYSARKLGMQTTGNAGGSHNLALQSTLTQPSDNLPAMLKKLDTGLFLTELMGQGVNYVTGDYSRGAAGFWVEGGEIQYPVEEITVASTLQQMFQQIVAIGADTFIYGAKETGSVLLEQMTVAGH</sequence>
<keyword evidence="5" id="KW-1185">Reference proteome</keyword>
<proteinExistence type="predicted"/>
<evidence type="ECO:0000313" key="4">
    <source>
        <dbReference type="EMBL" id="KAG0291422.1"/>
    </source>
</evidence>
<dbReference type="InterPro" id="IPR047657">
    <property type="entry name" value="PmbA"/>
</dbReference>
<feature type="domain" description="Metalloprotease TldD/E central" evidence="3">
    <location>
        <begin position="126"/>
        <end position="232"/>
    </location>
</feature>